<dbReference type="Gene3D" id="2.40.110.10">
    <property type="entry name" value="Butyryl-CoA Dehydrogenase, subunit A, domain 2"/>
    <property type="match status" value="1"/>
</dbReference>
<dbReference type="GO" id="GO:0016627">
    <property type="term" value="F:oxidoreductase activity, acting on the CH-CH group of donors"/>
    <property type="evidence" value="ECO:0007669"/>
    <property type="project" value="InterPro"/>
</dbReference>
<evidence type="ECO:0000313" key="2">
    <source>
        <dbReference type="Proteomes" id="UP000540191"/>
    </source>
</evidence>
<dbReference type="RefSeq" id="WP_184241918.1">
    <property type="nucleotide sequence ID" value="NZ_JACHNA010000001.1"/>
</dbReference>
<reference evidence="1 2" key="1">
    <citation type="submission" date="2020-08" db="EMBL/GenBank/DDBJ databases">
        <title>Sequencing the genomes of 1000 actinobacteria strains.</title>
        <authorList>
            <person name="Klenk H.-P."/>
        </authorList>
    </citation>
    <scope>NUCLEOTIDE SEQUENCE [LARGE SCALE GENOMIC DNA]</scope>
    <source>
        <strain evidence="1 2">DSM 23974</strain>
    </source>
</reference>
<dbReference type="SUPFAM" id="SSF56645">
    <property type="entry name" value="Acyl-CoA dehydrogenase NM domain-like"/>
    <property type="match status" value="1"/>
</dbReference>
<gene>
    <name evidence="1" type="ORF">HDA30_001823</name>
</gene>
<proteinExistence type="predicted"/>
<accession>A0A7W7GQD1</accession>
<evidence type="ECO:0000313" key="1">
    <source>
        <dbReference type="EMBL" id="MBB4736315.1"/>
    </source>
</evidence>
<keyword evidence="2" id="KW-1185">Reference proteome</keyword>
<name>A0A7W7GQD1_9MICC</name>
<protein>
    <submittedName>
        <fullName evidence="1">Alkylation response protein AidB-like acyl-CoA dehydrogenase</fullName>
    </submittedName>
</protein>
<organism evidence="1 2">
    <name type="scientific">Micrococcus cohnii</name>
    <dbReference type="NCBI Taxonomy" id="993416"/>
    <lineage>
        <taxon>Bacteria</taxon>
        <taxon>Bacillati</taxon>
        <taxon>Actinomycetota</taxon>
        <taxon>Actinomycetes</taxon>
        <taxon>Micrococcales</taxon>
        <taxon>Micrococcaceae</taxon>
        <taxon>Micrococcus</taxon>
    </lineage>
</organism>
<dbReference type="Proteomes" id="UP000540191">
    <property type="component" value="Unassembled WGS sequence"/>
</dbReference>
<dbReference type="AlphaFoldDB" id="A0A7W7GQD1"/>
<dbReference type="InterPro" id="IPR036250">
    <property type="entry name" value="AcylCo_DH-like_C"/>
</dbReference>
<sequence>MSAGTASDTPHRPGPLWPVEDPAFAPLFEAASGDDVVSGVSAALTAPETARSLPLVGDGRTRAQWELLAALGARSLSGARVVEPHLDALGILAQAHEAGHGTPAPPRGLLGVYASESGGVTPEAHEGSSGWTLSGDKPWCSLAGECEAAVVTARIAGTERRRAFLVGLRDRGVQQSSAAWPALGLAPITTLSLAFDEAPARPVGPDGWYLERPGFAWGGMGVAAVWFGGAVRIGRTLRNQLRRRSQGARRGSSQGPDQIGLAALGRVDRLLHAAATVLSQAAAAVDAGELDHAPGMTEADRVRGTVAAVCAEVIDVVSRATGPGPLTGDAGHARAVADLQVYVRQHHAERDDARLGAALLEAGPRAARDGAAWDVAGEGGAGREGVRW</sequence>
<comment type="caution">
    <text evidence="1">The sequence shown here is derived from an EMBL/GenBank/DDBJ whole genome shotgun (WGS) entry which is preliminary data.</text>
</comment>
<dbReference type="InterPro" id="IPR009100">
    <property type="entry name" value="AcylCoA_DH/oxidase_NM_dom_sf"/>
</dbReference>
<dbReference type="InterPro" id="IPR046373">
    <property type="entry name" value="Acyl-CoA_Oxase/DH_mid-dom_sf"/>
</dbReference>
<dbReference type="EMBL" id="JACHNA010000001">
    <property type="protein sequence ID" value="MBB4736315.1"/>
    <property type="molecule type" value="Genomic_DNA"/>
</dbReference>
<dbReference type="SUPFAM" id="SSF47203">
    <property type="entry name" value="Acyl-CoA dehydrogenase C-terminal domain-like"/>
    <property type="match status" value="1"/>
</dbReference>